<dbReference type="Gene3D" id="1.10.3210.10">
    <property type="entry name" value="Hypothetical protein af1432"/>
    <property type="match status" value="1"/>
</dbReference>
<keyword evidence="3" id="KW-0479">Metal-binding</keyword>
<sequence>MDLPAVWLRDNCRCAKCRDPRTGQKLFGITDLPDPITVTDRVEDEFAVHLVFGPDGHRSTFDRAWLHENQPGRGEQDFRVESAKDLWPSIDPPVFTWGGPELPWLESVLCRGFAVLSEVPVEPGAVLRVAESFGYVRETNYGRLFHVRVEAEPNNLAFTGLPISPHTDNPYRDPVPTVQLLHCLENAVEGGETTLVDGFHAAAVLRERDPAAFRALSGTPVTFEFADRDAVLRASRPLIGVDPRGRIREIRFNNRSLRPLGWSAEEITEFYRAYRVFAELLAEPAHQVRMRLNPGDCLVFDNTRVLHARTGFADTGRRHLEGCYADLDSLASRVEVLRREPLVALSALFAGAGAQDYLGEEVTQAEHMLQAAARAEAAGAPDHLVAAALLHDIGHVLPETGQHHDEAGAAWLARWFGPEVTEPVRLHVAAKRYLCAVEPDYFGRLSAASVHTLSLQGGPMTAEQAGEFAAGPHAADAVAVRRWDEAAKDPALASPPLEHFLPVLRRILKHAGRPG</sequence>
<dbReference type="Pfam" id="PF02668">
    <property type="entry name" value="TauD"/>
    <property type="match status" value="1"/>
</dbReference>
<comment type="caution">
    <text evidence="10">The sequence shown here is derived from an EMBL/GenBank/DDBJ whole genome shotgun (WGS) entry which is preliminary data.</text>
</comment>
<feature type="domain" description="TauD/TfdA-like" evidence="8">
    <location>
        <begin position="102"/>
        <end position="324"/>
    </location>
</feature>
<dbReference type="RefSeq" id="WP_318296589.1">
    <property type="nucleotide sequence ID" value="NZ_JBKOFG010000003.1"/>
</dbReference>
<dbReference type="InterPro" id="IPR050411">
    <property type="entry name" value="AlphaKG_dependent_hydroxylases"/>
</dbReference>
<feature type="domain" description="Gamma-butyrobetaine hydroxylase-like N-terminal" evidence="9">
    <location>
        <begin position="2"/>
        <end position="66"/>
    </location>
</feature>
<evidence type="ECO:0000313" key="11">
    <source>
        <dbReference type="Proteomes" id="UP000517916"/>
    </source>
</evidence>
<comment type="cofactor">
    <cofactor evidence="1">
        <name>Fe(2+)</name>
        <dbReference type="ChEBI" id="CHEBI:29033"/>
    </cofactor>
</comment>
<evidence type="ECO:0000256" key="5">
    <source>
        <dbReference type="ARBA" id="ARBA00023002"/>
    </source>
</evidence>
<dbReference type="Pfam" id="PF06155">
    <property type="entry name" value="GBBH-like_N"/>
    <property type="match status" value="1"/>
</dbReference>
<accession>A0ABR6BMB5</accession>
<evidence type="ECO:0000259" key="8">
    <source>
        <dbReference type="Pfam" id="PF02668"/>
    </source>
</evidence>
<dbReference type="PANTHER" id="PTHR10696:SF55">
    <property type="entry name" value="DIOXYGENASE, PUTATIVE-RELATED"/>
    <property type="match status" value="1"/>
</dbReference>
<gene>
    <name evidence="10" type="ORF">BC739_005240</name>
</gene>
<keyword evidence="11" id="KW-1185">Reference proteome</keyword>
<dbReference type="InterPro" id="IPR006674">
    <property type="entry name" value="HD_domain"/>
</dbReference>
<dbReference type="CDD" id="cd00250">
    <property type="entry name" value="CAS_like"/>
    <property type="match status" value="1"/>
</dbReference>
<reference evidence="10 11" key="1">
    <citation type="submission" date="2020-08" db="EMBL/GenBank/DDBJ databases">
        <title>Genomic Encyclopedia of Archaeal and Bacterial Type Strains, Phase II (KMG-II): from individual species to whole genera.</title>
        <authorList>
            <person name="Goeker M."/>
        </authorList>
    </citation>
    <scope>NUCLEOTIDE SEQUENCE [LARGE SCALE GENOMIC DNA]</scope>
    <source>
        <strain evidence="10 11">DSM 43850</strain>
    </source>
</reference>
<comment type="similarity">
    <text evidence="2">Belongs to the gamma-BBH/TMLD family.</text>
</comment>
<feature type="domain" description="HD" evidence="7">
    <location>
        <begin position="366"/>
        <end position="424"/>
    </location>
</feature>
<evidence type="ECO:0000313" key="10">
    <source>
        <dbReference type="EMBL" id="MBA8928023.1"/>
    </source>
</evidence>
<evidence type="ECO:0000259" key="9">
    <source>
        <dbReference type="Pfam" id="PF06155"/>
    </source>
</evidence>
<dbReference type="InterPro" id="IPR042098">
    <property type="entry name" value="TauD-like_sf"/>
</dbReference>
<dbReference type="Proteomes" id="UP000517916">
    <property type="component" value="Unassembled WGS sequence"/>
</dbReference>
<dbReference type="EMBL" id="JACJID010000004">
    <property type="protein sequence ID" value="MBA8928023.1"/>
    <property type="molecule type" value="Genomic_DNA"/>
</dbReference>
<evidence type="ECO:0000256" key="6">
    <source>
        <dbReference type="ARBA" id="ARBA00023004"/>
    </source>
</evidence>
<keyword evidence="6" id="KW-0408">Iron</keyword>
<dbReference type="SUPFAM" id="SSF51197">
    <property type="entry name" value="Clavaminate synthase-like"/>
    <property type="match status" value="1"/>
</dbReference>
<dbReference type="InterPro" id="IPR010376">
    <property type="entry name" value="GBBH-like_N"/>
</dbReference>
<evidence type="ECO:0000256" key="3">
    <source>
        <dbReference type="ARBA" id="ARBA00022723"/>
    </source>
</evidence>
<dbReference type="Gene3D" id="3.30.2020.30">
    <property type="match status" value="1"/>
</dbReference>
<name>A0ABR6BMB5_9PSEU</name>
<dbReference type="EC" id="1.14.11.1" evidence="10"/>
<dbReference type="Gene3D" id="3.60.130.10">
    <property type="entry name" value="Clavaminate synthase-like"/>
    <property type="match status" value="1"/>
</dbReference>
<evidence type="ECO:0000256" key="4">
    <source>
        <dbReference type="ARBA" id="ARBA00022964"/>
    </source>
</evidence>
<dbReference type="PANTHER" id="PTHR10696">
    <property type="entry name" value="GAMMA-BUTYROBETAINE HYDROXYLASE-RELATED"/>
    <property type="match status" value="1"/>
</dbReference>
<dbReference type="SUPFAM" id="SSF109604">
    <property type="entry name" value="HD-domain/PDEase-like"/>
    <property type="match status" value="1"/>
</dbReference>
<dbReference type="Pfam" id="PF01966">
    <property type="entry name" value="HD"/>
    <property type="match status" value="1"/>
</dbReference>
<evidence type="ECO:0000256" key="1">
    <source>
        <dbReference type="ARBA" id="ARBA00001954"/>
    </source>
</evidence>
<evidence type="ECO:0000259" key="7">
    <source>
        <dbReference type="Pfam" id="PF01966"/>
    </source>
</evidence>
<evidence type="ECO:0000256" key="2">
    <source>
        <dbReference type="ARBA" id="ARBA00008654"/>
    </source>
</evidence>
<organism evidence="10 11">
    <name type="scientific">Kutzneria viridogrisea</name>
    <dbReference type="NCBI Taxonomy" id="47990"/>
    <lineage>
        <taxon>Bacteria</taxon>
        <taxon>Bacillati</taxon>
        <taxon>Actinomycetota</taxon>
        <taxon>Actinomycetes</taxon>
        <taxon>Pseudonocardiales</taxon>
        <taxon>Pseudonocardiaceae</taxon>
        <taxon>Kutzneria</taxon>
    </lineage>
</organism>
<dbReference type="InterPro" id="IPR038492">
    <property type="entry name" value="GBBH-like_N_sf"/>
</dbReference>
<protein>
    <submittedName>
        <fullName evidence="10">Gamma-butyrobetaine dioxygenase</fullName>
        <ecNumber evidence="10">1.14.11.1</ecNumber>
    </submittedName>
</protein>
<keyword evidence="4 10" id="KW-0223">Dioxygenase</keyword>
<proteinExistence type="inferred from homology"/>
<keyword evidence="5 10" id="KW-0560">Oxidoreductase</keyword>
<dbReference type="InterPro" id="IPR003819">
    <property type="entry name" value="TauD/TfdA-like"/>
</dbReference>
<dbReference type="GO" id="GO:0008336">
    <property type="term" value="F:gamma-butyrobetaine dioxygenase activity"/>
    <property type="evidence" value="ECO:0007669"/>
    <property type="project" value="UniProtKB-EC"/>
</dbReference>